<gene>
    <name evidence="2" type="ORF">POVWA1_086180</name>
</gene>
<dbReference type="EMBL" id="FLRD01001784">
    <property type="protein sequence ID" value="SBT58195.1"/>
    <property type="molecule type" value="Genomic_DNA"/>
</dbReference>
<protein>
    <submittedName>
        <fullName evidence="2">Uncharacterized protein</fullName>
    </submittedName>
</protein>
<dbReference type="AlphaFoldDB" id="A0A1A9APQ2"/>
<keyword evidence="1" id="KW-1133">Transmembrane helix</keyword>
<feature type="transmembrane region" description="Helical" evidence="1">
    <location>
        <begin position="165"/>
        <end position="187"/>
    </location>
</feature>
<keyword evidence="1" id="KW-0472">Membrane</keyword>
<organism evidence="2 3">
    <name type="scientific">Plasmodium ovale wallikeri</name>
    <dbReference type="NCBI Taxonomy" id="864142"/>
    <lineage>
        <taxon>Eukaryota</taxon>
        <taxon>Sar</taxon>
        <taxon>Alveolata</taxon>
        <taxon>Apicomplexa</taxon>
        <taxon>Aconoidasida</taxon>
        <taxon>Haemosporida</taxon>
        <taxon>Plasmodiidae</taxon>
        <taxon>Plasmodium</taxon>
        <taxon>Plasmodium (Plasmodium)</taxon>
    </lineage>
</organism>
<accession>A0A1A9APQ2</accession>
<dbReference type="Proteomes" id="UP000078555">
    <property type="component" value="Unassembled WGS sequence"/>
</dbReference>
<feature type="transmembrane region" description="Helical" evidence="1">
    <location>
        <begin position="137"/>
        <end position="159"/>
    </location>
</feature>
<evidence type="ECO:0000256" key="1">
    <source>
        <dbReference type="SAM" id="Phobius"/>
    </source>
</evidence>
<reference evidence="3" key="1">
    <citation type="submission" date="2016-05" db="EMBL/GenBank/DDBJ databases">
        <authorList>
            <person name="Naeem Raeece"/>
        </authorList>
    </citation>
    <scope>NUCLEOTIDE SEQUENCE [LARGE SCALE GENOMIC DNA]</scope>
</reference>
<dbReference type="InterPro" id="IPR022139">
    <property type="entry name" value="Fam-L/Fam-M-like_plasmodium"/>
</dbReference>
<keyword evidence="3" id="KW-1185">Reference proteome</keyword>
<keyword evidence="1" id="KW-0812">Transmembrane</keyword>
<evidence type="ECO:0000313" key="3">
    <source>
        <dbReference type="Proteomes" id="UP000078555"/>
    </source>
</evidence>
<dbReference type="Pfam" id="PF12420">
    <property type="entry name" value="DUF3671"/>
    <property type="match status" value="1"/>
</dbReference>
<sequence>MKENYKFLSFCPLGKSCNVEKNLGRILNLRNSRLLAKHISEKHSLAVGIQRGLSRDGTDKKFEKEEKPNLGHKEKILSKVTEKNKSNKCKCIVFNPFLKADSYFEKNICKAFCFKVNHKNNMRTYDFSLKNITFSKIISLFVLPVLFCILGNAFLLNAFGAEISLGLLFVSVIMIIYIFIKFIKYVWVSLKKR</sequence>
<proteinExistence type="predicted"/>
<name>A0A1A9APQ2_PLAOA</name>
<evidence type="ECO:0000313" key="2">
    <source>
        <dbReference type="EMBL" id="SBT58195.1"/>
    </source>
</evidence>